<feature type="transmembrane region" description="Helical" evidence="1">
    <location>
        <begin position="208"/>
        <end position="226"/>
    </location>
</feature>
<organism evidence="2 3">
    <name type="scientific">Meloidogyne hapla</name>
    <name type="common">Root-knot nematode worm</name>
    <dbReference type="NCBI Taxonomy" id="6305"/>
    <lineage>
        <taxon>Eukaryota</taxon>
        <taxon>Metazoa</taxon>
        <taxon>Ecdysozoa</taxon>
        <taxon>Nematoda</taxon>
        <taxon>Chromadorea</taxon>
        <taxon>Rhabditida</taxon>
        <taxon>Tylenchina</taxon>
        <taxon>Tylenchomorpha</taxon>
        <taxon>Tylenchoidea</taxon>
        <taxon>Meloidogynidae</taxon>
        <taxon>Meloidogyninae</taxon>
        <taxon>Meloidogyne</taxon>
    </lineage>
</organism>
<keyword evidence="1" id="KW-1133">Transmembrane helix</keyword>
<evidence type="ECO:0000256" key="1">
    <source>
        <dbReference type="SAM" id="Phobius"/>
    </source>
</evidence>
<dbReference type="SUPFAM" id="SSF90112">
    <property type="entry name" value="Neurotransmitter-gated ion-channel transmembrane pore"/>
    <property type="match status" value="1"/>
</dbReference>
<feature type="transmembrane region" description="Helical" evidence="1">
    <location>
        <begin position="176"/>
        <end position="196"/>
    </location>
</feature>
<dbReference type="InterPro" id="IPR036719">
    <property type="entry name" value="Neuro-gated_channel_TM_sf"/>
</dbReference>
<protein>
    <submittedName>
        <fullName evidence="3">Neur_chan_LBD domain-containing protein</fullName>
    </submittedName>
</protein>
<name>A0A1I8BRI2_MELHA</name>
<dbReference type="AlphaFoldDB" id="A0A1I8BRI2"/>
<evidence type="ECO:0000313" key="3">
    <source>
        <dbReference type="WBParaSite" id="MhA1_Contig512.frz3.gene17"/>
    </source>
</evidence>
<dbReference type="GO" id="GO:0016020">
    <property type="term" value="C:membrane"/>
    <property type="evidence" value="ECO:0007669"/>
    <property type="project" value="InterPro"/>
</dbReference>
<keyword evidence="1" id="KW-0812">Transmembrane</keyword>
<dbReference type="OMA" id="EYFIVIC"/>
<sequence length="343" mass="38808">MYSLFYIALADHAAIVVTVSIVLKNIVWHKHSAEVDLTLKQEWEDSRLAFHVDHREGIHEGAQEQAPSIGNKAVLRSRTIIEHSGYIRNEDTLIIQPPFKPIFTATYSIDDVAYLWANSPPLIQPIQIADRLYAGGGAHYAFEEAEAGECHAIGNFTQSTFSCIELLVHFRGSSTIGWSSVLIPCILLVFMSWFHFWVHPSWSVPRTLSSAVPFLLFLCFLILLPIESCAWRVWLFICTLFTLLSLIEYFFVIRCYSTINQHSAAALTAQQRHQFNRPASDDDGKEGTTTTLIVTQDEPLLSSTHTEALNRYSATNHLDLISRIAFPIGFLLALVVFILFYIF</sequence>
<feature type="transmembrane region" description="Helical" evidence="1">
    <location>
        <begin position="6"/>
        <end position="23"/>
    </location>
</feature>
<keyword evidence="1" id="KW-0472">Membrane</keyword>
<dbReference type="InterPro" id="IPR038050">
    <property type="entry name" value="Neuro_actylchol_rec"/>
</dbReference>
<feature type="transmembrane region" description="Helical" evidence="1">
    <location>
        <begin position="320"/>
        <end position="342"/>
    </location>
</feature>
<accession>A0A1I8BRI2</accession>
<keyword evidence="2" id="KW-1185">Reference proteome</keyword>
<reference evidence="3" key="1">
    <citation type="submission" date="2016-11" db="UniProtKB">
        <authorList>
            <consortium name="WormBaseParasite"/>
        </authorList>
    </citation>
    <scope>IDENTIFICATION</scope>
</reference>
<dbReference type="WBParaSite" id="MhA1_Contig512.frz3.gene17">
    <property type="protein sequence ID" value="MhA1_Contig512.frz3.gene17"/>
    <property type="gene ID" value="MhA1_Contig512.frz3.gene17"/>
</dbReference>
<feature type="transmembrane region" description="Helical" evidence="1">
    <location>
        <begin position="233"/>
        <end position="253"/>
    </location>
</feature>
<proteinExistence type="predicted"/>
<dbReference type="GO" id="GO:0006811">
    <property type="term" value="P:monoatomic ion transport"/>
    <property type="evidence" value="ECO:0007669"/>
    <property type="project" value="InterPro"/>
</dbReference>
<evidence type="ECO:0000313" key="2">
    <source>
        <dbReference type="Proteomes" id="UP000095281"/>
    </source>
</evidence>
<dbReference type="Gene3D" id="1.20.58.390">
    <property type="entry name" value="Neurotransmitter-gated ion-channel transmembrane domain"/>
    <property type="match status" value="1"/>
</dbReference>
<dbReference type="Proteomes" id="UP000095281">
    <property type="component" value="Unplaced"/>
</dbReference>